<feature type="transmembrane region" description="Helical" evidence="7">
    <location>
        <begin position="90"/>
        <end position="114"/>
    </location>
</feature>
<dbReference type="Proteomes" id="UP000295764">
    <property type="component" value="Unassembled WGS sequence"/>
</dbReference>
<feature type="transmembrane region" description="Helical" evidence="7">
    <location>
        <begin position="157"/>
        <end position="178"/>
    </location>
</feature>
<dbReference type="EMBL" id="SNVW01000007">
    <property type="protein sequence ID" value="TDN43688.1"/>
    <property type="molecule type" value="Genomic_DNA"/>
</dbReference>
<dbReference type="SUPFAM" id="SSF161098">
    <property type="entry name" value="MetI-like"/>
    <property type="match status" value="1"/>
</dbReference>
<dbReference type="Pfam" id="PF00528">
    <property type="entry name" value="BPD_transp_1"/>
    <property type="match status" value="1"/>
</dbReference>
<evidence type="ECO:0000256" key="6">
    <source>
        <dbReference type="ARBA" id="ARBA00023136"/>
    </source>
</evidence>
<evidence type="ECO:0000256" key="3">
    <source>
        <dbReference type="ARBA" id="ARBA00022475"/>
    </source>
</evidence>
<keyword evidence="4 7" id="KW-0812">Transmembrane</keyword>
<dbReference type="InterPro" id="IPR035906">
    <property type="entry name" value="MetI-like_sf"/>
</dbReference>
<keyword evidence="2 7" id="KW-0813">Transport</keyword>
<dbReference type="InterPro" id="IPR000515">
    <property type="entry name" value="MetI-like"/>
</dbReference>
<keyword evidence="3" id="KW-1003">Cell membrane</keyword>
<evidence type="ECO:0000256" key="2">
    <source>
        <dbReference type="ARBA" id="ARBA00022448"/>
    </source>
</evidence>
<proteinExistence type="inferred from homology"/>
<gene>
    <name evidence="9" type="ORF">EDF64_107116</name>
</gene>
<evidence type="ECO:0000313" key="10">
    <source>
        <dbReference type="Proteomes" id="UP000295764"/>
    </source>
</evidence>
<feature type="transmembrane region" description="Helical" evidence="7">
    <location>
        <begin position="199"/>
        <end position="221"/>
    </location>
</feature>
<dbReference type="PROSITE" id="PS50928">
    <property type="entry name" value="ABC_TM1"/>
    <property type="match status" value="1"/>
</dbReference>
<reference evidence="9 10" key="1">
    <citation type="submission" date="2019-03" db="EMBL/GenBank/DDBJ databases">
        <title>Genomic analyses of the natural microbiome of Caenorhabditis elegans.</title>
        <authorList>
            <person name="Samuel B."/>
        </authorList>
    </citation>
    <scope>NUCLEOTIDE SEQUENCE [LARGE SCALE GENOMIC DNA]</scope>
    <source>
        <strain evidence="9 10">JUb65</strain>
    </source>
</reference>
<keyword evidence="6 7" id="KW-0472">Membrane</keyword>
<dbReference type="RefSeq" id="WP_133520123.1">
    <property type="nucleotide sequence ID" value="NZ_SNVW01000007.1"/>
</dbReference>
<evidence type="ECO:0000256" key="7">
    <source>
        <dbReference type="RuleBase" id="RU363032"/>
    </source>
</evidence>
<dbReference type="AlphaFoldDB" id="A0A4R6DHX0"/>
<sequence>MTATHTMTVAGSKKRKRGGLDAPPLPGRLLTGFVLLVICLVVILPFVGIVSTSLAPVAQVNDAGGFVMWPKGLDLGAYESIFAGGVVTRAMVVSIGITAVGTLISLFVSAMLAYALSRPGSYGSGFVLSLVLVSLLFAPGLIPNYLVVKQFGLLDSYWALILPTALSAFNVIVMRSFFMAIPKELIESARIDGAGDFAVFWRIVLPLSKAVLAVIGLFYAVGYWNAFFNALLYINDTAKWPLQLVLRTYVINNAQFGGADLGTSSDALPPQASIQMAILVVSIVPILIVYPFLQRHFAKGVLTGAVKG</sequence>
<name>A0A4R6DHX0_9MICO</name>
<keyword evidence="5 7" id="KW-1133">Transmembrane helix</keyword>
<dbReference type="GO" id="GO:0005886">
    <property type="term" value="C:plasma membrane"/>
    <property type="evidence" value="ECO:0007669"/>
    <property type="project" value="UniProtKB-SubCell"/>
</dbReference>
<dbReference type="PANTHER" id="PTHR43744">
    <property type="entry name" value="ABC TRANSPORTER PERMEASE PROTEIN MG189-RELATED-RELATED"/>
    <property type="match status" value="1"/>
</dbReference>
<feature type="transmembrane region" description="Helical" evidence="7">
    <location>
        <begin position="25"/>
        <end position="47"/>
    </location>
</feature>
<dbReference type="Gene3D" id="1.10.3720.10">
    <property type="entry name" value="MetI-like"/>
    <property type="match status" value="1"/>
</dbReference>
<dbReference type="GO" id="GO:0055085">
    <property type="term" value="P:transmembrane transport"/>
    <property type="evidence" value="ECO:0007669"/>
    <property type="project" value="InterPro"/>
</dbReference>
<dbReference type="PANTHER" id="PTHR43744:SF9">
    <property type="entry name" value="POLYGALACTURONAN_RHAMNOGALACTURONAN TRANSPORT SYSTEM PERMEASE PROTEIN YTCP"/>
    <property type="match status" value="1"/>
</dbReference>
<evidence type="ECO:0000256" key="1">
    <source>
        <dbReference type="ARBA" id="ARBA00004651"/>
    </source>
</evidence>
<evidence type="ECO:0000259" key="8">
    <source>
        <dbReference type="PROSITE" id="PS50928"/>
    </source>
</evidence>
<dbReference type="OrthoDB" id="2063054at2"/>
<protein>
    <submittedName>
        <fullName evidence="9">Carbohydrate ABC transporter membrane protein 2 (CUT1 family)</fullName>
    </submittedName>
</protein>
<comment type="caution">
    <text evidence="9">The sequence shown here is derived from an EMBL/GenBank/DDBJ whole genome shotgun (WGS) entry which is preliminary data.</text>
</comment>
<feature type="domain" description="ABC transmembrane type-1" evidence="8">
    <location>
        <begin position="91"/>
        <end position="289"/>
    </location>
</feature>
<evidence type="ECO:0000256" key="5">
    <source>
        <dbReference type="ARBA" id="ARBA00022989"/>
    </source>
</evidence>
<evidence type="ECO:0000256" key="4">
    <source>
        <dbReference type="ARBA" id="ARBA00022692"/>
    </source>
</evidence>
<feature type="transmembrane region" description="Helical" evidence="7">
    <location>
        <begin position="272"/>
        <end position="293"/>
    </location>
</feature>
<evidence type="ECO:0000313" key="9">
    <source>
        <dbReference type="EMBL" id="TDN43688.1"/>
    </source>
</evidence>
<comment type="subcellular location">
    <subcellularLocation>
        <location evidence="1 7">Cell membrane</location>
        <topology evidence="1 7">Multi-pass membrane protein</topology>
    </subcellularLocation>
</comment>
<dbReference type="CDD" id="cd06261">
    <property type="entry name" value="TM_PBP2"/>
    <property type="match status" value="1"/>
</dbReference>
<accession>A0A4R6DHX0</accession>
<organism evidence="9 10">
    <name type="scientific">Curtobacterium flaccumfaciens</name>
    <dbReference type="NCBI Taxonomy" id="2035"/>
    <lineage>
        <taxon>Bacteria</taxon>
        <taxon>Bacillati</taxon>
        <taxon>Actinomycetota</taxon>
        <taxon>Actinomycetes</taxon>
        <taxon>Micrococcales</taxon>
        <taxon>Microbacteriaceae</taxon>
        <taxon>Curtobacterium</taxon>
    </lineage>
</organism>
<feature type="transmembrane region" description="Helical" evidence="7">
    <location>
        <begin position="126"/>
        <end position="145"/>
    </location>
</feature>
<comment type="similarity">
    <text evidence="7">Belongs to the binding-protein-dependent transport system permease family.</text>
</comment>